<evidence type="ECO:0000313" key="1">
    <source>
        <dbReference type="EMBL" id="RBP41274.1"/>
    </source>
</evidence>
<keyword evidence="2" id="KW-1185">Reference proteome</keyword>
<dbReference type="Proteomes" id="UP000253426">
    <property type="component" value="Unassembled WGS sequence"/>
</dbReference>
<reference evidence="1 2" key="1">
    <citation type="submission" date="2018-06" db="EMBL/GenBank/DDBJ databases">
        <title>Genomic Encyclopedia of Type Strains, Phase IV (KMG-IV): sequencing the most valuable type-strain genomes for metagenomic binning, comparative biology and taxonomic classification.</title>
        <authorList>
            <person name="Goeker M."/>
        </authorList>
    </citation>
    <scope>NUCLEOTIDE SEQUENCE [LARGE SCALE GENOMIC DNA]</scope>
    <source>
        <strain evidence="1 2">DSM 25532</strain>
    </source>
</reference>
<protein>
    <submittedName>
        <fullName evidence="1">Uncharacterized protein</fullName>
    </submittedName>
</protein>
<comment type="caution">
    <text evidence="1">The sequence shown here is derived from an EMBL/GenBank/DDBJ whole genome shotgun (WGS) entry which is preliminary data.</text>
</comment>
<gene>
    <name evidence="1" type="ORF">DES53_107105</name>
</gene>
<evidence type="ECO:0000313" key="2">
    <source>
        <dbReference type="Proteomes" id="UP000253426"/>
    </source>
</evidence>
<proteinExistence type="predicted"/>
<dbReference type="AlphaFoldDB" id="A0A366HFD7"/>
<dbReference type="EMBL" id="QNRR01000007">
    <property type="protein sequence ID" value="RBP41274.1"/>
    <property type="molecule type" value="Genomic_DNA"/>
</dbReference>
<sequence length="98" mass="11002">MRGNFANRPTSWDWQQNLLRTVELGSMVQPGDRIHPSDNLGDLVLEDDGNTFSILCFEDATDRDGCYVLVYSNGKVRGNARLKIQKRSLDWLTGASGK</sequence>
<accession>A0A366HFD7</accession>
<organism evidence="1 2">
    <name type="scientific">Roseimicrobium gellanilyticum</name>
    <dbReference type="NCBI Taxonomy" id="748857"/>
    <lineage>
        <taxon>Bacteria</taxon>
        <taxon>Pseudomonadati</taxon>
        <taxon>Verrucomicrobiota</taxon>
        <taxon>Verrucomicrobiia</taxon>
        <taxon>Verrucomicrobiales</taxon>
        <taxon>Verrucomicrobiaceae</taxon>
        <taxon>Roseimicrobium</taxon>
    </lineage>
</organism>
<name>A0A366HFD7_9BACT</name>